<dbReference type="Proteomes" id="UP001524642">
    <property type="component" value="Unassembled WGS sequence"/>
</dbReference>
<dbReference type="RefSeq" id="WP_257719379.1">
    <property type="nucleotide sequence ID" value="NZ_JANJOU010000040.1"/>
</dbReference>
<evidence type="ECO:0000313" key="1">
    <source>
        <dbReference type="EMBL" id="MCR0985733.1"/>
    </source>
</evidence>
<dbReference type="Pfam" id="PF13328">
    <property type="entry name" value="HD_4"/>
    <property type="match status" value="1"/>
</dbReference>
<evidence type="ECO:0000313" key="2">
    <source>
        <dbReference type="Proteomes" id="UP001524642"/>
    </source>
</evidence>
<dbReference type="EMBL" id="JANJOU010000040">
    <property type="protein sequence ID" value="MCR0985733.1"/>
    <property type="molecule type" value="Genomic_DNA"/>
</dbReference>
<keyword evidence="2" id="KW-1185">Reference proteome</keyword>
<sequence length="148" mass="16054">MTLLAATLASRLHAGQVDKQGAPYIDHLTAVVGILRERWPEAPPHALEAAWLHDAMEDTGASAESLRAEGVSEEAIQLVQLLTKPAGAIYQDWIAALAASGDLWAIRVKLADNAHNSMPERAIPDMVERRYGPARERLEAAERGSDGR</sequence>
<gene>
    <name evidence="1" type="ORF">NRP21_27140</name>
</gene>
<protein>
    <submittedName>
        <fullName evidence="1">HD domain-containing protein</fullName>
    </submittedName>
</protein>
<proteinExistence type="predicted"/>
<name>A0ABT1XC76_9PROT</name>
<dbReference type="SUPFAM" id="SSF109604">
    <property type="entry name" value="HD-domain/PDEase-like"/>
    <property type="match status" value="1"/>
</dbReference>
<dbReference type="Gene3D" id="1.10.3210.10">
    <property type="entry name" value="Hypothetical protein af1432"/>
    <property type="match status" value="1"/>
</dbReference>
<reference evidence="1 2" key="1">
    <citation type="submission" date="2022-06" db="EMBL/GenBank/DDBJ databases">
        <title>Roseomonas CN29.</title>
        <authorList>
            <person name="Cheng Y."/>
            <person name="He X."/>
        </authorList>
    </citation>
    <scope>NUCLEOTIDE SEQUENCE [LARGE SCALE GENOMIC DNA]</scope>
    <source>
        <strain evidence="1 2">CN29</strain>
    </source>
</reference>
<accession>A0ABT1XC76</accession>
<organism evidence="1 2">
    <name type="scientific">Roseomonas populi</name>
    <dbReference type="NCBI Taxonomy" id="3121582"/>
    <lineage>
        <taxon>Bacteria</taxon>
        <taxon>Pseudomonadati</taxon>
        <taxon>Pseudomonadota</taxon>
        <taxon>Alphaproteobacteria</taxon>
        <taxon>Acetobacterales</taxon>
        <taxon>Roseomonadaceae</taxon>
        <taxon>Roseomonas</taxon>
    </lineage>
</organism>
<comment type="caution">
    <text evidence="1">The sequence shown here is derived from an EMBL/GenBank/DDBJ whole genome shotgun (WGS) entry which is preliminary data.</text>
</comment>